<evidence type="ECO:0000313" key="1">
    <source>
        <dbReference type="EMBL" id="AUH26719.1"/>
    </source>
</evidence>
<proteinExistence type="predicted"/>
<dbReference type="AlphaFoldDB" id="A0A2H5CQ82"/>
<keyword evidence="1" id="KW-0614">Plasmid</keyword>
<accession>A0A2H5CQ82</accession>
<name>A0A2H5CQ82_EDWTA</name>
<geneLocation type="plasmid" evidence="1">
    <name>p150611 1B-2</name>
</geneLocation>
<dbReference type="EMBL" id="MF925336">
    <property type="protein sequence ID" value="AUH26719.1"/>
    <property type="molecule type" value="Genomic_DNA"/>
</dbReference>
<protein>
    <submittedName>
        <fullName evidence="1">Uncharacterized protein</fullName>
    </submittedName>
</protein>
<dbReference type="RefSeq" id="WP_172691916.1">
    <property type="nucleotide sequence ID" value="NZ_MF925336.1"/>
</dbReference>
<reference evidence="1" key="1">
    <citation type="journal article" date="2018" name="Aquaculture">
        <title>Outbreaks of edwardsiellosis caused by Edwardsiella piscicida and Edwardsiella tarda in farmed barramundi (Lates calcarifer).</title>
        <authorList>
            <person name="Loch T.P."/>
            <person name="Hawke J.P."/>
            <person name="Reichley S.R."/>
            <person name="Faisal M."/>
            <person name="Del Piero F."/>
            <person name="Griffin M.J."/>
        </authorList>
    </citation>
    <scope>NUCLEOTIDE SEQUENCE</scope>
    <source>
        <strain evidence="1">150611-1</strain>
        <plasmid evidence="1">p150611 1B-2</plasmid>
    </source>
</reference>
<sequence length="71" mass="7931">MAGAKTITLNQYDDLSDVLTQLDYTHAMTSLIIEQKDYAKLPPHQQTALLALSVFADEARQKLVGILEKEL</sequence>
<organism evidence="1">
    <name type="scientific">Edwardsiella tarda</name>
    <dbReference type="NCBI Taxonomy" id="636"/>
    <lineage>
        <taxon>Bacteria</taxon>
        <taxon>Pseudomonadati</taxon>
        <taxon>Pseudomonadota</taxon>
        <taxon>Gammaproteobacteria</taxon>
        <taxon>Enterobacterales</taxon>
        <taxon>Hafniaceae</taxon>
        <taxon>Edwardsiella</taxon>
    </lineage>
</organism>